<dbReference type="EMBL" id="HG937692">
    <property type="protein sequence ID" value="CDP36683.1"/>
    <property type="molecule type" value="Genomic_DNA"/>
</dbReference>
<name>A0A060T6Z7_BLAAD</name>
<evidence type="ECO:0000313" key="1">
    <source>
        <dbReference type="EMBL" id="CDP36683.1"/>
    </source>
</evidence>
<accession>A0A060T6Z7</accession>
<gene>
    <name evidence="1" type="ORF">GNLVRS02_ARAD1B18612g</name>
</gene>
<organism evidence="1">
    <name type="scientific">Blastobotrys adeninivorans</name>
    <name type="common">Yeast</name>
    <name type="synonym">Arxula adeninivorans</name>
    <dbReference type="NCBI Taxonomy" id="409370"/>
    <lineage>
        <taxon>Eukaryota</taxon>
        <taxon>Fungi</taxon>
        <taxon>Dikarya</taxon>
        <taxon>Ascomycota</taxon>
        <taxon>Saccharomycotina</taxon>
        <taxon>Dipodascomycetes</taxon>
        <taxon>Dipodascales</taxon>
        <taxon>Trichomonascaceae</taxon>
        <taxon>Blastobotrys</taxon>
    </lineage>
</organism>
<reference evidence="1" key="1">
    <citation type="submission" date="2014-02" db="EMBL/GenBank/DDBJ databases">
        <authorList>
            <person name="Genoscope - CEA"/>
        </authorList>
    </citation>
    <scope>NUCLEOTIDE SEQUENCE</scope>
    <source>
        <strain evidence="1">LS3</strain>
    </source>
</reference>
<proteinExistence type="predicted"/>
<reference evidence="1" key="2">
    <citation type="submission" date="2014-06" db="EMBL/GenBank/DDBJ databases">
        <title>The complete genome of Blastobotrys (Arxula) adeninivorans LS3 - a yeast of biotechnological interest.</title>
        <authorList>
            <person name="Kunze G."/>
            <person name="Gaillardin C."/>
            <person name="Czernicka M."/>
            <person name="Durrens P."/>
            <person name="Martin T."/>
            <person name="Boer E."/>
            <person name="Gabaldon T."/>
            <person name="Cruz J."/>
            <person name="Talla E."/>
            <person name="Marck C."/>
            <person name="Goffeau A."/>
            <person name="Barbe V."/>
            <person name="Baret P."/>
            <person name="Baronian K."/>
            <person name="Beier S."/>
            <person name="Bleykasten C."/>
            <person name="Bode R."/>
            <person name="Casaregola S."/>
            <person name="Despons L."/>
            <person name="Fairhead C."/>
            <person name="Giersberg M."/>
            <person name="Gierski P."/>
            <person name="Hahnel U."/>
            <person name="Hartmann A."/>
            <person name="Jankowska D."/>
            <person name="Jubin C."/>
            <person name="Jung P."/>
            <person name="Lafontaine I."/>
            <person name="Leh-Louis V."/>
            <person name="Lemaire M."/>
            <person name="Marcet-Houben M."/>
            <person name="Mascher M."/>
            <person name="Morel G."/>
            <person name="Richard G.-F."/>
            <person name="Riechen J."/>
            <person name="Sacerdot C."/>
            <person name="Sarkar A."/>
            <person name="Savel G."/>
            <person name="Schacherer J."/>
            <person name="Sherman D."/>
            <person name="Straub M.-L."/>
            <person name="Stein N."/>
            <person name="Thierry A."/>
            <person name="Trautwein-Schult A."/>
            <person name="Westhof E."/>
            <person name="Worch S."/>
            <person name="Dujon B."/>
            <person name="Souciet J.-L."/>
            <person name="Wincker P."/>
            <person name="Scholz U."/>
            <person name="Neuveglise N."/>
        </authorList>
    </citation>
    <scope>NUCLEOTIDE SEQUENCE</scope>
    <source>
        <strain evidence="1">LS3</strain>
    </source>
</reference>
<protein>
    <submittedName>
        <fullName evidence="1">ARAD1B18612p</fullName>
    </submittedName>
</protein>
<sequence length="156" mass="17287">MQRSASGSLSGLTQSLPHALKLRPQLPSATPYSSPHYTLFPSKVLHTTTNGLPDHITFNRPCPPCFNLTNPRPAPRPVRGTLARGSFYILYTRVNTNLLPVPAISSSDRCFHPYRGCQCDARRYGLALRSLRCPLSLTRHAAALLSEYNLFTGRLP</sequence>
<dbReference type="AlphaFoldDB" id="A0A060T6Z7"/>